<feature type="region of interest" description="Disordered" evidence="1">
    <location>
        <begin position="1"/>
        <end position="31"/>
    </location>
</feature>
<feature type="compositionally biased region" description="Basic residues" evidence="1">
    <location>
        <begin position="1"/>
        <end position="27"/>
    </location>
</feature>
<organism evidence="2">
    <name type="scientific">marine sediment metagenome</name>
    <dbReference type="NCBI Taxonomy" id="412755"/>
    <lineage>
        <taxon>unclassified sequences</taxon>
        <taxon>metagenomes</taxon>
        <taxon>ecological metagenomes</taxon>
    </lineage>
</organism>
<evidence type="ECO:0000256" key="1">
    <source>
        <dbReference type="SAM" id="MobiDB-lite"/>
    </source>
</evidence>
<evidence type="ECO:0000313" key="2">
    <source>
        <dbReference type="EMBL" id="KKL09192.1"/>
    </source>
</evidence>
<proteinExistence type="predicted"/>
<name>A0A0F9B5X6_9ZZZZ</name>
<sequence>MAKKTQTKKRVPKKKSKALVKKRKKPEKKALPWAGGADLMMQSDSPEHKIKKDSIIVISEALKITPFGVNILGGLPYINNLGLKQKSLFEYHKGANFEYNWVKRSEDDTDKAICEVRLVKGKTKLTPWIVGECSPASMKMGTLKGYQNHMAQTRAENRAIRFLDGVRMHLDLLNEIGRMRIKGDIDDKVASEAVHAITAGAEEINEEPQKNAHVPKLAPVVTKTQKSNPVQIAVDQIRNATNAASLTAMNRRVNELMKKGEFSQENGKYLSGLIKKRLIKMQVK</sequence>
<reference evidence="2" key="1">
    <citation type="journal article" date="2015" name="Nature">
        <title>Complex archaea that bridge the gap between prokaryotes and eukaryotes.</title>
        <authorList>
            <person name="Spang A."/>
            <person name="Saw J.H."/>
            <person name="Jorgensen S.L."/>
            <person name="Zaremba-Niedzwiedzka K."/>
            <person name="Martijn J."/>
            <person name="Lind A.E."/>
            <person name="van Eijk R."/>
            <person name="Schleper C."/>
            <person name="Guy L."/>
            <person name="Ettema T.J."/>
        </authorList>
    </citation>
    <scope>NUCLEOTIDE SEQUENCE</scope>
</reference>
<dbReference type="AlphaFoldDB" id="A0A0F9B5X6"/>
<dbReference type="EMBL" id="LAZR01042579">
    <property type="protein sequence ID" value="KKL09192.1"/>
    <property type="molecule type" value="Genomic_DNA"/>
</dbReference>
<accession>A0A0F9B5X6</accession>
<comment type="caution">
    <text evidence="2">The sequence shown here is derived from an EMBL/GenBank/DDBJ whole genome shotgun (WGS) entry which is preliminary data.</text>
</comment>
<protein>
    <submittedName>
        <fullName evidence="2">Uncharacterized protein</fullName>
    </submittedName>
</protein>
<gene>
    <name evidence="2" type="ORF">LCGC14_2568320</name>
</gene>